<evidence type="ECO:0000256" key="6">
    <source>
        <dbReference type="ARBA" id="ARBA00023136"/>
    </source>
</evidence>
<comment type="subcellular location">
    <subcellularLocation>
        <location evidence="2">Cell membrane</location>
    </subcellularLocation>
    <subcellularLocation>
        <location evidence="1">Membrane</location>
        <topology evidence="1">Single-pass membrane protein</topology>
    </subcellularLocation>
</comment>
<feature type="region of interest" description="Disordered" evidence="11">
    <location>
        <begin position="230"/>
        <end position="250"/>
    </location>
</feature>
<dbReference type="PANTHER" id="PTHR37461">
    <property type="entry name" value="ANTI-SIGMA-K FACTOR RSKA"/>
    <property type="match status" value="1"/>
</dbReference>
<keyword evidence="6" id="KW-0472">Membrane</keyword>
<proteinExistence type="inferred from homology"/>
<evidence type="ECO:0000256" key="8">
    <source>
        <dbReference type="ARBA" id="ARBA00024438"/>
    </source>
</evidence>
<dbReference type="InterPro" id="IPR041916">
    <property type="entry name" value="Anti_sigma_zinc_sf"/>
</dbReference>
<evidence type="ECO:0000256" key="2">
    <source>
        <dbReference type="ARBA" id="ARBA00004236"/>
    </source>
</evidence>
<comment type="caution">
    <text evidence="14">The sequence shown here is derived from an EMBL/GenBank/DDBJ whole genome shotgun (WGS) entry which is preliminary data.</text>
</comment>
<evidence type="ECO:0000256" key="1">
    <source>
        <dbReference type="ARBA" id="ARBA00004167"/>
    </source>
</evidence>
<keyword evidence="4" id="KW-0812">Transmembrane</keyword>
<dbReference type="RefSeq" id="WP_244682877.1">
    <property type="nucleotide sequence ID" value="NZ_JALIRM010000013.1"/>
</dbReference>
<dbReference type="InterPro" id="IPR018764">
    <property type="entry name" value="RskA_C"/>
</dbReference>
<sequence length="250" mass="28585">MINNCENLSLYIADELSEQEKERFERHLVTCSSCRNEVDSLQEMWHLLSYDIEEVDVPETLKSEVMNFIFDENTAHLQAEKKENPERNFFKKYISTLTKQFSPISLGITAILLMLTFGLTWNNYQLKESLHSVEYKTDYTTKLISTFSLKGQNIASSANGTAYLLQEGNDTSLVISFSNMPSTKNEEVYQVWLLKDGNRENAGTLKPDLEGKGFLTYRLQKDQSFDNIGVTLEPHPNNTQPQGQKVMGSL</sequence>
<evidence type="ECO:0000256" key="9">
    <source>
        <dbReference type="ARBA" id="ARBA00029829"/>
    </source>
</evidence>
<keyword evidence="3" id="KW-1003">Cell membrane</keyword>
<comment type="similarity">
    <text evidence="7">Belongs to the zinc-associated anti-sigma factor (ZAS) superfamily. Anti-sigma-W factor family.</text>
</comment>
<evidence type="ECO:0000259" key="13">
    <source>
        <dbReference type="Pfam" id="PF13490"/>
    </source>
</evidence>
<organism evidence="14 15">
    <name type="scientific">Lederbergia wuyishanensis</name>
    <dbReference type="NCBI Taxonomy" id="1347903"/>
    <lineage>
        <taxon>Bacteria</taxon>
        <taxon>Bacillati</taxon>
        <taxon>Bacillota</taxon>
        <taxon>Bacilli</taxon>
        <taxon>Bacillales</taxon>
        <taxon>Bacillaceae</taxon>
        <taxon>Lederbergia</taxon>
    </lineage>
</organism>
<name>A0ABU0D839_9BACI</name>
<feature type="domain" description="Putative zinc-finger" evidence="13">
    <location>
        <begin position="6"/>
        <end position="35"/>
    </location>
</feature>
<dbReference type="Pfam" id="PF13490">
    <property type="entry name" value="zf-HC2"/>
    <property type="match status" value="1"/>
</dbReference>
<evidence type="ECO:0000259" key="12">
    <source>
        <dbReference type="Pfam" id="PF10099"/>
    </source>
</evidence>
<reference evidence="14 15" key="1">
    <citation type="submission" date="2023-07" db="EMBL/GenBank/DDBJ databases">
        <title>Genomic Encyclopedia of Type Strains, Phase IV (KMG-IV): sequencing the most valuable type-strain genomes for metagenomic binning, comparative biology and taxonomic classification.</title>
        <authorList>
            <person name="Goeker M."/>
        </authorList>
    </citation>
    <scope>NUCLEOTIDE SEQUENCE [LARGE SCALE GENOMIC DNA]</scope>
    <source>
        <strain evidence="14 15">DSM 27848</strain>
    </source>
</reference>
<evidence type="ECO:0000256" key="11">
    <source>
        <dbReference type="SAM" id="MobiDB-lite"/>
    </source>
</evidence>
<evidence type="ECO:0000313" key="14">
    <source>
        <dbReference type="EMBL" id="MDQ0344588.1"/>
    </source>
</evidence>
<evidence type="ECO:0000256" key="5">
    <source>
        <dbReference type="ARBA" id="ARBA00022989"/>
    </source>
</evidence>
<evidence type="ECO:0000256" key="7">
    <source>
        <dbReference type="ARBA" id="ARBA00024353"/>
    </source>
</evidence>
<keyword evidence="5" id="KW-1133">Transmembrane helix</keyword>
<dbReference type="InterPro" id="IPR051474">
    <property type="entry name" value="Anti-sigma-K/W_factor"/>
</dbReference>
<evidence type="ECO:0000256" key="3">
    <source>
        <dbReference type="ARBA" id="ARBA00022475"/>
    </source>
</evidence>
<protein>
    <recommendedName>
        <fullName evidence="8">Anti-sigma-W factor RsiW</fullName>
    </recommendedName>
    <alternativeName>
        <fullName evidence="10">Regulator of SigK</fullName>
    </alternativeName>
    <alternativeName>
        <fullName evidence="9">Sigma-K anti-sigma factor RskA</fullName>
    </alternativeName>
</protein>
<keyword evidence="15" id="KW-1185">Reference proteome</keyword>
<evidence type="ECO:0000256" key="4">
    <source>
        <dbReference type="ARBA" id="ARBA00022692"/>
    </source>
</evidence>
<dbReference type="Gene3D" id="1.10.10.1320">
    <property type="entry name" value="Anti-sigma factor, zinc-finger domain"/>
    <property type="match status" value="1"/>
</dbReference>
<gene>
    <name evidence="14" type="ORF">J2S14_003432</name>
</gene>
<dbReference type="Pfam" id="PF10099">
    <property type="entry name" value="RskA_C"/>
    <property type="match status" value="1"/>
</dbReference>
<evidence type="ECO:0000256" key="10">
    <source>
        <dbReference type="ARBA" id="ARBA00030803"/>
    </source>
</evidence>
<dbReference type="PANTHER" id="PTHR37461:SF1">
    <property type="entry name" value="ANTI-SIGMA-K FACTOR RSKA"/>
    <property type="match status" value="1"/>
</dbReference>
<dbReference type="InterPro" id="IPR027383">
    <property type="entry name" value="Znf_put"/>
</dbReference>
<dbReference type="EMBL" id="JAUSUO010000010">
    <property type="protein sequence ID" value="MDQ0344588.1"/>
    <property type="molecule type" value="Genomic_DNA"/>
</dbReference>
<accession>A0ABU0D839</accession>
<feature type="domain" description="Anti-sigma K factor RskA C-terminal" evidence="12">
    <location>
        <begin position="109"/>
        <end position="243"/>
    </location>
</feature>
<evidence type="ECO:0000313" key="15">
    <source>
        <dbReference type="Proteomes" id="UP001232343"/>
    </source>
</evidence>
<dbReference type="Proteomes" id="UP001232343">
    <property type="component" value="Unassembled WGS sequence"/>
</dbReference>